<dbReference type="Gene3D" id="3.40.50.300">
    <property type="entry name" value="P-loop containing nucleotide triphosphate hydrolases"/>
    <property type="match status" value="1"/>
</dbReference>
<evidence type="ECO:0000256" key="6">
    <source>
        <dbReference type="ARBA" id="ARBA00022989"/>
    </source>
</evidence>
<comment type="caution">
    <text evidence="11">The sequence shown here is derived from an EMBL/GenBank/DDBJ whole genome shotgun (WGS) entry which is preliminary data.</text>
</comment>
<dbReference type="GO" id="GO:0016301">
    <property type="term" value="F:kinase activity"/>
    <property type="evidence" value="ECO:0007669"/>
    <property type="project" value="UniProtKB-KW"/>
</dbReference>
<sequence>MSNHIPYTYPNQEPIKSDFQVTLHHYLKYWRWFVFSLLIALLAGYVYLLYATPLYKVQSSLLIKDENKGISEENVLKELDFFTPKRVIENEVEILRSYTLMEKVVTQLGLNVRYFRKGSFKNQEIYDGSPIRLELEDPLPPAYEKAIPVEFVSASTLRLDNKTYPLNQLVSTPYGRLKFVATRPFSDTTQAVIIKIDPLAETVQDYIKRLGVEPSSKASTVLLLSLEDAVPKKGTDILNHLIDSYNAAAVEDKNRIVANTLQFIEARLKLVSGELSTVEKDIESYKSAEGITDMSAEAQVLLSKVEQNDAQLSQTNIQLGALADIERYVLNSGAAKGNIPATLGLSDPVLVGLIGKLTELELQRDAMARTTSEGNPLLRALEDQLTATKTNIYETIQNLKKILNGTRQQLMATNGRFESMIRSVPRKERALMDITRQQSIKNHLYTYLLQKREETALSYAATVADSRTIDKARSGSKPVKPVKPLIMLLFACAGLILPIVGITLRDLLNKRVAERTDIDDATNAPVIGEIANVRHKNPIVVAGNDRTAVSEQIRALRTNLQFLRSGSNNMVLLITSSISGEGKSFVAVNLGASLALIKRPTVILEMDLRRPTLHTKLGLPVQTGLSNYLVGQAELDDILVPIPGYNNYWLIPCGPIPPNPTELLTSPRLEELFLKLRELFDFVLVDAPPVGLVTDAQIIGEHTDATLYMIRYNVTPKQALRNIETLYREQRLRKLSLVLNSVEQESMYGYGYYEPLAKNNGSMMHRLRTFLVPSRKRLN</sequence>
<feature type="domain" description="Tyrosine-protein kinase G-rich" evidence="10">
    <location>
        <begin position="429"/>
        <end position="505"/>
    </location>
</feature>
<evidence type="ECO:0000259" key="9">
    <source>
        <dbReference type="Pfam" id="PF02706"/>
    </source>
</evidence>
<evidence type="ECO:0000256" key="2">
    <source>
        <dbReference type="ARBA" id="ARBA00022475"/>
    </source>
</evidence>
<gene>
    <name evidence="11" type="ORF">GCM10023187_13290</name>
</gene>
<comment type="subcellular location">
    <subcellularLocation>
        <location evidence="1">Cell membrane</location>
        <topology evidence="1">Multi-pass membrane protein</topology>
    </subcellularLocation>
</comment>
<dbReference type="EMBL" id="BAABHB010000002">
    <property type="protein sequence ID" value="GAA4400290.1"/>
    <property type="molecule type" value="Genomic_DNA"/>
</dbReference>
<evidence type="ECO:0000259" key="10">
    <source>
        <dbReference type="Pfam" id="PF13807"/>
    </source>
</evidence>
<dbReference type="PANTHER" id="PTHR32309:SF13">
    <property type="entry name" value="FERRIC ENTEROBACTIN TRANSPORT PROTEIN FEPE"/>
    <property type="match status" value="1"/>
</dbReference>
<keyword evidence="4" id="KW-0547">Nucleotide-binding</keyword>
<organism evidence="11 12">
    <name type="scientific">Nibrella viscosa</name>
    <dbReference type="NCBI Taxonomy" id="1084524"/>
    <lineage>
        <taxon>Bacteria</taxon>
        <taxon>Pseudomonadati</taxon>
        <taxon>Bacteroidota</taxon>
        <taxon>Cytophagia</taxon>
        <taxon>Cytophagales</taxon>
        <taxon>Spirosomataceae</taxon>
        <taxon>Nibrella</taxon>
    </lineage>
</organism>
<dbReference type="InterPro" id="IPR027417">
    <property type="entry name" value="P-loop_NTPase"/>
</dbReference>
<keyword evidence="5" id="KW-0067">ATP-binding</keyword>
<evidence type="ECO:0000256" key="8">
    <source>
        <dbReference type="SAM" id="Phobius"/>
    </source>
</evidence>
<dbReference type="InterPro" id="IPR050445">
    <property type="entry name" value="Bact_polysacc_biosynth/exp"/>
</dbReference>
<evidence type="ECO:0000256" key="4">
    <source>
        <dbReference type="ARBA" id="ARBA00022741"/>
    </source>
</evidence>
<dbReference type="RefSeq" id="WP_345265216.1">
    <property type="nucleotide sequence ID" value="NZ_BAABHB010000002.1"/>
</dbReference>
<keyword evidence="11" id="KW-0418">Kinase</keyword>
<accession>A0ABP8K4Q0</accession>
<evidence type="ECO:0000256" key="3">
    <source>
        <dbReference type="ARBA" id="ARBA00022692"/>
    </source>
</evidence>
<feature type="transmembrane region" description="Helical" evidence="8">
    <location>
        <begin position="29"/>
        <end position="50"/>
    </location>
</feature>
<evidence type="ECO:0000256" key="7">
    <source>
        <dbReference type="ARBA" id="ARBA00023136"/>
    </source>
</evidence>
<dbReference type="Proteomes" id="UP001500936">
    <property type="component" value="Unassembled WGS sequence"/>
</dbReference>
<dbReference type="InterPro" id="IPR003856">
    <property type="entry name" value="LPS_length_determ_N"/>
</dbReference>
<reference evidence="12" key="1">
    <citation type="journal article" date="2019" name="Int. J. Syst. Evol. Microbiol.">
        <title>The Global Catalogue of Microorganisms (GCM) 10K type strain sequencing project: providing services to taxonomists for standard genome sequencing and annotation.</title>
        <authorList>
            <consortium name="The Broad Institute Genomics Platform"/>
            <consortium name="The Broad Institute Genome Sequencing Center for Infectious Disease"/>
            <person name="Wu L."/>
            <person name="Ma J."/>
        </authorList>
    </citation>
    <scope>NUCLEOTIDE SEQUENCE [LARGE SCALE GENOMIC DNA]</scope>
    <source>
        <strain evidence="12">JCM 17925</strain>
    </source>
</reference>
<evidence type="ECO:0000313" key="11">
    <source>
        <dbReference type="EMBL" id="GAA4400290.1"/>
    </source>
</evidence>
<keyword evidence="3 8" id="KW-0812">Transmembrane</keyword>
<protein>
    <submittedName>
        <fullName evidence="11">Tyrosine-protein kinase</fullName>
    </submittedName>
</protein>
<keyword evidence="12" id="KW-1185">Reference proteome</keyword>
<evidence type="ECO:0000313" key="12">
    <source>
        <dbReference type="Proteomes" id="UP001500936"/>
    </source>
</evidence>
<dbReference type="SUPFAM" id="SSF52540">
    <property type="entry name" value="P-loop containing nucleoside triphosphate hydrolases"/>
    <property type="match status" value="1"/>
</dbReference>
<keyword evidence="2" id="KW-1003">Cell membrane</keyword>
<keyword evidence="11" id="KW-0808">Transferase</keyword>
<name>A0ABP8K4Q0_9BACT</name>
<dbReference type="NCBIfam" id="TIGR01007">
    <property type="entry name" value="eps_fam"/>
    <property type="match status" value="1"/>
</dbReference>
<dbReference type="CDD" id="cd05387">
    <property type="entry name" value="BY-kinase"/>
    <property type="match status" value="1"/>
</dbReference>
<evidence type="ECO:0000256" key="5">
    <source>
        <dbReference type="ARBA" id="ARBA00022840"/>
    </source>
</evidence>
<dbReference type="InterPro" id="IPR005702">
    <property type="entry name" value="Wzc-like_C"/>
</dbReference>
<keyword evidence="7 8" id="KW-0472">Membrane</keyword>
<keyword evidence="6 8" id="KW-1133">Transmembrane helix</keyword>
<dbReference type="Pfam" id="PF13807">
    <property type="entry name" value="GNVR"/>
    <property type="match status" value="1"/>
</dbReference>
<feature type="domain" description="Polysaccharide chain length determinant N-terminal" evidence="9">
    <location>
        <begin position="28"/>
        <end position="108"/>
    </location>
</feature>
<dbReference type="Pfam" id="PF02706">
    <property type="entry name" value="Wzz"/>
    <property type="match status" value="1"/>
</dbReference>
<evidence type="ECO:0000256" key="1">
    <source>
        <dbReference type="ARBA" id="ARBA00004651"/>
    </source>
</evidence>
<dbReference type="InterPro" id="IPR032807">
    <property type="entry name" value="GNVR"/>
</dbReference>
<proteinExistence type="predicted"/>
<dbReference type="PANTHER" id="PTHR32309">
    <property type="entry name" value="TYROSINE-PROTEIN KINASE"/>
    <property type="match status" value="1"/>
</dbReference>